<organism evidence="2 3">
    <name type="scientific">Peteryoungia algae</name>
    <dbReference type="NCBI Taxonomy" id="2919917"/>
    <lineage>
        <taxon>Bacteria</taxon>
        <taxon>Pseudomonadati</taxon>
        <taxon>Pseudomonadota</taxon>
        <taxon>Alphaproteobacteria</taxon>
        <taxon>Hyphomicrobiales</taxon>
        <taxon>Rhizobiaceae</taxon>
        <taxon>Peteryoungia</taxon>
    </lineage>
</organism>
<reference evidence="2 3" key="1">
    <citation type="submission" date="2022-03" db="EMBL/GenBank/DDBJ databases">
        <title>Rhizobium SSM4.3 sp. nov., isolated from Sediment (Gouqi Island).</title>
        <authorList>
            <person name="Chen G."/>
        </authorList>
    </citation>
    <scope>NUCLEOTIDE SEQUENCE [LARGE SCALE GENOMIC DNA]</scope>
    <source>
        <strain evidence="2 3">SSM4.3</strain>
        <plasmid evidence="2">unnamed</plasmid>
    </source>
</reference>
<dbReference type="InterPro" id="IPR011050">
    <property type="entry name" value="Pectin_lyase_fold/virulence"/>
</dbReference>
<dbReference type="Gene3D" id="2.160.20.10">
    <property type="entry name" value="Single-stranded right-handed beta-helix, Pectin lyase-like"/>
    <property type="match status" value="1"/>
</dbReference>
<dbReference type="NCBIfam" id="TIGR03808">
    <property type="entry name" value="RR_plus_rpt_1"/>
    <property type="match status" value="1"/>
</dbReference>
<geneLocation type="plasmid" evidence="2">
    <name>unnamed</name>
</geneLocation>
<dbReference type="InterPro" id="IPR006626">
    <property type="entry name" value="PbH1"/>
</dbReference>
<dbReference type="Proteomes" id="UP001522662">
    <property type="component" value="Unassembled WGS sequence"/>
</dbReference>
<feature type="domain" description="Right handed beta helix" evidence="1">
    <location>
        <begin position="223"/>
        <end position="381"/>
    </location>
</feature>
<gene>
    <name evidence="2" type="ORF">MKJ03_18835</name>
</gene>
<dbReference type="SUPFAM" id="SSF51126">
    <property type="entry name" value="Pectin lyase-like"/>
    <property type="match status" value="1"/>
</dbReference>
<dbReference type="InterPro" id="IPR039448">
    <property type="entry name" value="Beta_helix"/>
</dbReference>
<protein>
    <submittedName>
        <fullName evidence="2">TIGR03808 family TAT-translocated repetitive protein</fullName>
    </submittedName>
</protein>
<dbReference type="SMART" id="SM00710">
    <property type="entry name" value="PbH1"/>
    <property type="match status" value="9"/>
</dbReference>
<accession>A0ABT0D4S1</accession>
<dbReference type="InterPro" id="IPR012334">
    <property type="entry name" value="Pectin_lyas_fold"/>
</dbReference>
<dbReference type="Pfam" id="PF13229">
    <property type="entry name" value="Beta_helix"/>
    <property type="match status" value="2"/>
</dbReference>
<dbReference type="InterPro" id="IPR022388">
    <property type="entry name" value="CHP03808"/>
</dbReference>
<proteinExistence type="predicted"/>
<dbReference type="PROSITE" id="PS51318">
    <property type="entry name" value="TAT"/>
    <property type="match status" value="1"/>
</dbReference>
<evidence type="ECO:0000313" key="3">
    <source>
        <dbReference type="Proteomes" id="UP001522662"/>
    </source>
</evidence>
<dbReference type="EMBL" id="JALAYX010000005">
    <property type="protein sequence ID" value="MCJ8240394.1"/>
    <property type="molecule type" value="Genomic_DNA"/>
</dbReference>
<keyword evidence="2" id="KW-0614">Plasmid</keyword>
<dbReference type="InterPro" id="IPR006311">
    <property type="entry name" value="TAT_signal"/>
</dbReference>
<sequence>MPSRRSVIAGLGGLLATAGLPVSIRAPLAQTLAMAELRGGFDAAEAGILPGTEDDQSRKLQTLIDRAAAVGQPVFLPAGTYEVANLELRDGSRLTGIPGLTRLVYRGDGHLIAAQDIRRVSLSGITFDGANRWLADYTEGLLAFRSVDDVVIEACEIIGSRKCGIYLARSGGRIETTRVAGAAEAGIWSIEGKAFTLRNNEIFDCGNGGILVHRWTKGEDGSVISGNRVARIGATNGGTGQYGNGINVFRADNMLVSGNHVSDCAFSAIRANSASNITISGNQAFRSGETAIYAEFEFEGAMIEGNVIDGAAIGISVANFDHGGRLSTVSGNIVRGIVDKGPYEPTVSGFGFGISVEADTLVTDNLVDGAETAALAIGWGPYLRNVIVSDNILRGSAEGMRVSVVEGAGETVIRNNIVDGATGGAIVGYRWKDRVGGALEDGDTTFPHLTLSGNRMAGG</sequence>
<comment type="caution">
    <text evidence="2">The sequence shown here is derived from an EMBL/GenBank/DDBJ whole genome shotgun (WGS) entry which is preliminary data.</text>
</comment>
<keyword evidence="3" id="KW-1185">Reference proteome</keyword>
<dbReference type="NCBIfam" id="TIGR03807">
    <property type="entry name" value="RR_fam_repeat"/>
    <property type="match status" value="1"/>
</dbReference>
<dbReference type="InterPro" id="IPR022444">
    <property type="entry name" value="Cofactor-bd_rpt"/>
</dbReference>
<dbReference type="RefSeq" id="WP_245137748.1">
    <property type="nucleotide sequence ID" value="NZ_CP128477.1"/>
</dbReference>
<feature type="domain" description="Right handed beta helix" evidence="1">
    <location>
        <begin position="118"/>
        <end position="217"/>
    </location>
</feature>
<evidence type="ECO:0000313" key="2">
    <source>
        <dbReference type="EMBL" id="MCJ8240394.1"/>
    </source>
</evidence>
<evidence type="ECO:0000259" key="1">
    <source>
        <dbReference type="Pfam" id="PF13229"/>
    </source>
</evidence>
<name>A0ABT0D4S1_9HYPH</name>